<protein>
    <submittedName>
        <fullName evidence="2">Uncharacterized protein</fullName>
    </submittedName>
</protein>
<proteinExistence type="predicted"/>
<gene>
    <name evidence="2" type="ORF">APUU_10248S</name>
</gene>
<dbReference type="KEGG" id="apuu:APUU_10248S"/>
<feature type="region of interest" description="Disordered" evidence="1">
    <location>
        <begin position="119"/>
        <end position="142"/>
    </location>
</feature>
<sequence length="301" mass="33784">MNTTGWVHTDWMPEMNCTASDAVVPTPGLPSERFELHMDAGSLDSEPHQAPTTATIKDNGPMNQSRALENNTAPGDRRILMCEAEIQALRGHVCQMQVTLTSTTRDLAQQNAALQQLQTHKKEQQDRFAGPVKSPNNAEPMSLEEEVEIGILQARVDGMEKERAEAGAVLKVLRKQREDTKSQLTHADTVIERQEHRIRRLEASVHRKGEQVEDFAVSIMKADDYARQQAGLIEDLKRQLSRSKCGPTRRRPTIDGSVRDAYVARKLGNIARSKDESPRRTPILRKLSMKRLRVVGRSPSV</sequence>
<reference evidence="2" key="2">
    <citation type="submission" date="2021-02" db="EMBL/GenBank/DDBJ databases">
        <title>Aspergillus puulaauensis MK2 genome sequence.</title>
        <authorList>
            <person name="Futagami T."/>
            <person name="Mori K."/>
            <person name="Kadooka C."/>
            <person name="Tanaka T."/>
        </authorList>
    </citation>
    <scope>NUCLEOTIDE SEQUENCE</scope>
    <source>
        <strain evidence="2">MK2</strain>
    </source>
</reference>
<accession>A0A7R7X9Z4</accession>
<organism evidence="2 3">
    <name type="scientific">Aspergillus puulaauensis</name>
    <dbReference type="NCBI Taxonomy" id="1220207"/>
    <lineage>
        <taxon>Eukaryota</taxon>
        <taxon>Fungi</taxon>
        <taxon>Dikarya</taxon>
        <taxon>Ascomycota</taxon>
        <taxon>Pezizomycotina</taxon>
        <taxon>Eurotiomycetes</taxon>
        <taxon>Eurotiomycetidae</taxon>
        <taxon>Eurotiales</taxon>
        <taxon>Aspergillaceae</taxon>
        <taxon>Aspergillus</taxon>
    </lineage>
</organism>
<evidence type="ECO:0000313" key="3">
    <source>
        <dbReference type="Proteomes" id="UP000654913"/>
    </source>
</evidence>
<dbReference type="Proteomes" id="UP000654913">
    <property type="component" value="Chromosome 1"/>
</dbReference>
<evidence type="ECO:0000256" key="1">
    <source>
        <dbReference type="SAM" id="MobiDB-lite"/>
    </source>
</evidence>
<dbReference type="GeneID" id="64967425"/>
<feature type="compositionally biased region" description="Polar residues" evidence="1">
    <location>
        <begin position="50"/>
        <end position="64"/>
    </location>
</feature>
<dbReference type="RefSeq" id="XP_041549614.1">
    <property type="nucleotide sequence ID" value="XM_041698685.1"/>
</dbReference>
<evidence type="ECO:0000313" key="2">
    <source>
        <dbReference type="EMBL" id="BCS17420.1"/>
    </source>
</evidence>
<dbReference type="AlphaFoldDB" id="A0A7R7X9Z4"/>
<reference evidence="2" key="1">
    <citation type="submission" date="2021-01" db="EMBL/GenBank/DDBJ databases">
        <authorList>
            <consortium name="Aspergillus puulaauensis MK2 genome sequencing consortium"/>
            <person name="Kazuki M."/>
            <person name="Futagami T."/>
        </authorList>
    </citation>
    <scope>NUCLEOTIDE SEQUENCE</scope>
    <source>
        <strain evidence="2">MK2</strain>
    </source>
</reference>
<keyword evidence="3" id="KW-1185">Reference proteome</keyword>
<dbReference type="OrthoDB" id="10601929at2759"/>
<feature type="region of interest" description="Disordered" evidence="1">
    <location>
        <begin position="44"/>
        <end position="64"/>
    </location>
</feature>
<name>A0A7R7X9Z4_9EURO</name>
<dbReference type="EMBL" id="AP024443">
    <property type="protein sequence ID" value="BCS17420.1"/>
    <property type="molecule type" value="Genomic_DNA"/>
</dbReference>